<keyword evidence="1" id="KW-0812">Transmembrane</keyword>
<sequence>MIIKSEAQQSMRFSAKSHWAAYAAAIWSVLYIPPHVYFALGGTIGLPGTMTEKFEPVWALTNWGASFALLLAGLLALGLARPMEQKMVRLALLVVSWCACLIPILHACYGFVTKGLYLLGVLPIYFFNFSHWKTVDIGMFMMLDLLLFEPWFLVEGILFGLAIWQFHRSAQVKIDATLGGAAVDCGQPYKH</sequence>
<keyword evidence="3" id="KW-1185">Reference proteome</keyword>
<keyword evidence="1" id="KW-1133">Transmembrane helix</keyword>
<dbReference type="EMBL" id="CP091430">
    <property type="protein sequence ID" value="UVI29604.1"/>
    <property type="molecule type" value="Genomic_DNA"/>
</dbReference>
<dbReference type="Pfam" id="PF13160">
    <property type="entry name" value="DUF3995"/>
    <property type="match status" value="1"/>
</dbReference>
<dbReference type="RefSeq" id="WP_258385693.1">
    <property type="nucleotide sequence ID" value="NZ_CP091430.1"/>
</dbReference>
<dbReference type="Proteomes" id="UP001057877">
    <property type="component" value="Chromosome"/>
</dbReference>
<organism evidence="2 3">
    <name type="scientific">Paenibacillus spongiae</name>
    <dbReference type="NCBI Taxonomy" id="2909671"/>
    <lineage>
        <taxon>Bacteria</taxon>
        <taxon>Bacillati</taxon>
        <taxon>Bacillota</taxon>
        <taxon>Bacilli</taxon>
        <taxon>Bacillales</taxon>
        <taxon>Paenibacillaceae</taxon>
        <taxon>Paenibacillus</taxon>
    </lineage>
</organism>
<evidence type="ECO:0000313" key="2">
    <source>
        <dbReference type="EMBL" id="UVI29604.1"/>
    </source>
</evidence>
<keyword evidence="1" id="KW-0472">Membrane</keyword>
<feature type="transmembrane region" description="Helical" evidence="1">
    <location>
        <begin position="137"/>
        <end position="164"/>
    </location>
</feature>
<protein>
    <submittedName>
        <fullName evidence="2">DUF3995 domain-containing protein</fullName>
    </submittedName>
</protein>
<proteinExistence type="predicted"/>
<gene>
    <name evidence="2" type="ORF">L1F29_30015</name>
</gene>
<evidence type="ECO:0000256" key="1">
    <source>
        <dbReference type="SAM" id="Phobius"/>
    </source>
</evidence>
<feature type="transmembrane region" description="Helical" evidence="1">
    <location>
        <begin position="60"/>
        <end position="80"/>
    </location>
</feature>
<name>A0ABY5S6S4_9BACL</name>
<accession>A0ABY5S6S4</accession>
<evidence type="ECO:0000313" key="3">
    <source>
        <dbReference type="Proteomes" id="UP001057877"/>
    </source>
</evidence>
<dbReference type="InterPro" id="IPR025058">
    <property type="entry name" value="DUF3995"/>
</dbReference>
<feature type="transmembrane region" description="Helical" evidence="1">
    <location>
        <begin position="92"/>
        <end position="117"/>
    </location>
</feature>
<reference evidence="2" key="1">
    <citation type="submission" date="2022-01" db="EMBL/GenBank/DDBJ databases">
        <title>Paenibacillus spongiae sp. nov., isolated from marine sponge.</title>
        <authorList>
            <person name="Li Z."/>
            <person name="Zhang M."/>
        </authorList>
    </citation>
    <scope>NUCLEOTIDE SEQUENCE</scope>
    <source>
        <strain evidence="2">PHS-Z3</strain>
    </source>
</reference>
<feature type="transmembrane region" description="Helical" evidence="1">
    <location>
        <begin position="20"/>
        <end position="40"/>
    </location>
</feature>